<organism evidence="1 2">
    <name type="scientific">Puccinia striiformis f. sp. tritici</name>
    <dbReference type="NCBI Taxonomy" id="168172"/>
    <lineage>
        <taxon>Eukaryota</taxon>
        <taxon>Fungi</taxon>
        <taxon>Dikarya</taxon>
        <taxon>Basidiomycota</taxon>
        <taxon>Pucciniomycotina</taxon>
        <taxon>Pucciniomycetes</taxon>
        <taxon>Pucciniales</taxon>
        <taxon>Pucciniaceae</taxon>
        <taxon>Puccinia</taxon>
    </lineage>
</organism>
<reference evidence="2" key="1">
    <citation type="journal article" date="2018" name="BMC Genomics">
        <title>Genomic insights into host adaptation between the wheat stripe rust pathogen (Puccinia striiformis f. sp. tritici) and the barley stripe rust pathogen (Puccinia striiformis f. sp. hordei).</title>
        <authorList>
            <person name="Xia C."/>
            <person name="Wang M."/>
            <person name="Yin C."/>
            <person name="Cornejo O.E."/>
            <person name="Hulbert S.H."/>
            <person name="Chen X."/>
        </authorList>
    </citation>
    <scope>NUCLEOTIDE SEQUENCE [LARGE SCALE GENOMIC DNA]</scope>
    <source>
        <strain evidence="2">93-210</strain>
    </source>
</reference>
<gene>
    <name evidence="1" type="ORF">MJO28_004765</name>
</gene>
<reference evidence="2" key="2">
    <citation type="journal article" date="2018" name="Mol. Plant Microbe Interact.">
        <title>Genome sequence resources for the wheat stripe rust pathogen (Puccinia striiformis f. sp. tritici) and the barley stripe rust pathogen (Puccinia striiformis f. sp. hordei).</title>
        <authorList>
            <person name="Xia C."/>
            <person name="Wang M."/>
            <person name="Yin C."/>
            <person name="Cornejo O.E."/>
            <person name="Hulbert S.H."/>
            <person name="Chen X."/>
        </authorList>
    </citation>
    <scope>NUCLEOTIDE SEQUENCE [LARGE SCALE GENOMIC DNA]</scope>
    <source>
        <strain evidence="2">93-210</strain>
    </source>
</reference>
<accession>A0ACC0EIW5</accession>
<comment type="caution">
    <text evidence="1">The sequence shown here is derived from an EMBL/GenBank/DDBJ whole genome shotgun (WGS) entry which is preliminary data.</text>
</comment>
<name>A0ACC0EIW5_9BASI</name>
<proteinExistence type="predicted"/>
<evidence type="ECO:0000313" key="2">
    <source>
        <dbReference type="Proteomes" id="UP001060170"/>
    </source>
</evidence>
<sequence>MLFCDDPQHLRRRTWLIIGLQIIQELTGIGVIAVYAPTVFQQAGYSEYKADLLSGINNISYMLSVIVAIVDIETNAEWSEIQKLLLSHHVDLVAKRVTSKDNKADGLSRGLRSGQDVKHQIVIELPDDLCRLVQQVVFCI</sequence>
<dbReference type="Proteomes" id="UP001060170">
    <property type="component" value="Chromosome 5"/>
</dbReference>
<protein>
    <submittedName>
        <fullName evidence="1">Uncharacterized protein</fullName>
    </submittedName>
</protein>
<evidence type="ECO:0000313" key="1">
    <source>
        <dbReference type="EMBL" id="KAI7954365.1"/>
    </source>
</evidence>
<keyword evidence="2" id="KW-1185">Reference proteome</keyword>
<dbReference type="EMBL" id="CM045869">
    <property type="protein sequence ID" value="KAI7954365.1"/>
    <property type="molecule type" value="Genomic_DNA"/>
</dbReference>
<reference evidence="1 2" key="3">
    <citation type="journal article" date="2022" name="Microbiol. Spectr.">
        <title>Folding features and dynamics of 3D genome architecture in plant fungal pathogens.</title>
        <authorList>
            <person name="Xia C."/>
        </authorList>
    </citation>
    <scope>NUCLEOTIDE SEQUENCE [LARGE SCALE GENOMIC DNA]</scope>
    <source>
        <strain evidence="1 2">93-210</strain>
    </source>
</reference>